<reference evidence="4" key="6">
    <citation type="journal article" date="2013" name="Plant Cell Physiol.">
        <title>Rice Annotation Project Database (RAP-DB): an integrative and interactive database for rice genomics.</title>
        <authorList>
            <person name="Sakai H."/>
            <person name="Lee S.S."/>
            <person name="Tanaka T."/>
            <person name="Numa H."/>
            <person name="Kim J."/>
            <person name="Kawahara Y."/>
            <person name="Wakimoto H."/>
            <person name="Yang C.C."/>
            <person name="Iwamoto M."/>
            <person name="Abe T."/>
            <person name="Yamada Y."/>
            <person name="Muto A."/>
            <person name="Inokuchi H."/>
            <person name="Ikemura T."/>
            <person name="Matsumoto T."/>
            <person name="Sasaki T."/>
            <person name="Itoh T."/>
        </authorList>
    </citation>
    <scope>NUCLEOTIDE SEQUENCE</scope>
</reference>
<evidence type="ECO:0000313" key="2">
    <source>
        <dbReference type="EMBL" id="ABG22480.1"/>
    </source>
</evidence>
<dbReference type="OMA" id="QHGTHMV"/>
<reference evidence="3" key="1">
    <citation type="journal article" date="2003" name="Science">
        <title>Collection, Mapping, and Annotation of Over 28,000 cDNA Clones from japonica Rice.</title>
        <authorList>
            <person name="Kikuchi S."/>
            <person name="Satoh K."/>
            <person name="Nagata T."/>
            <person name="Kawagashira N."/>
            <person name="Doi K."/>
            <person name="Kishimoto N."/>
            <person name="Yazaki J."/>
            <person name="Ishikawa M."/>
            <person name="Yamada H."/>
            <person name="Ooka H."/>
            <person name="Hotta I."/>
            <person name="Kojima K."/>
            <person name="Namiki T."/>
            <person name="Ohneda E."/>
            <person name="Yahagi W."/>
            <person name="Suzuki K."/>
            <person name="Li C."/>
            <person name="Ohtsuki K."/>
            <person name="Shishiki T."/>
            <person name="Otomo Y."/>
            <person name="Murakami K."/>
            <person name="Iida Y."/>
            <person name="Sugano S."/>
            <person name="Fujimura T."/>
            <person name="Suzuki Y."/>
            <person name="Tsunoda Y."/>
            <person name="Kurosaki T."/>
            <person name="Kodama T."/>
            <person name="Masuda H."/>
            <person name="Kobayashi M."/>
            <person name="Xie Q."/>
            <person name="Lu M."/>
            <person name="Narikawa R."/>
            <person name="Sugiyama A."/>
            <person name="Mizuno K."/>
            <person name="Yokomizo S."/>
            <person name="Niikura J."/>
            <person name="Ikeda R."/>
            <person name="Ishibiki J."/>
            <person name="Kawamata M."/>
            <person name="Yoshimura A."/>
            <person name="Miura J."/>
            <person name="Kusumegi T."/>
            <person name="Oka M."/>
            <person name="Ryu R."/>
            <person name="Ueda M."/>
            <person name="Matsubara K."/>
            <person name="Kawai J."/>
            <person name="Carninci P."/>
            <person name="Adachi J."/>
            <person name="Aizawa K."/>
            <person name="Arakawa T."/>
            <person name="Fukuda S."/>
            <person name="Hara A."/>
            <person name="Hashidume W."/>
            <person name="Hayatsu N."/>
            <person name="Imotani K."/>
            <person name="Ishii Y."/>
            <person name="Itoh M."/>
            <person name="Kagawa I."/>
            <person name="Kondo S."/>
            <person name="Konno H."/>
            <person name="Miyazaki A."/>
            <person name="Osato N."/>
            <person name="Ota Y."/>
            <person name="Saito R."/>
            <person name="Sasaki D."/>
            <person name="Sato K."/>
            <person name="Shibata K."/>
            <person name="Shinagawa A."/>
            <person name="Shiraki T."/>
            <person name="Yoshino M."/>
            <person name="Hayashizaki Y."/>
        </authorList>
    </citation>
    <scope>NUCLEOTIDE SEQUENCE</scope>
</reference>
<evidence type="ECO:0000313" key="3">
    <source>
        <dbReference type="EMBL" id="BAG89698.1"/>
    </source>
</evidence>
<dbReference type="EMBL" id="AP014967">
    <property type="protein sequence ID" value="BAT13988.1"/>
    <property type="molecule type" value="Genomic_DNA"/>
</dbReference>
<dbReference type="Proteomes" id="UP000059680">
    <property type="component" value="Chromosome 11"/>
</dbReference>
<dbReference type="EMBL" id="AK065835">
    <property type="protein sequence ID" value="BAG89698.1"/>
    <property type="molecule type" value="mRNA"/>
</dbReference>
<dbReference type="eggNOG" id="ENOG502R3T7">
    <property type="taxonomic scope" value="Eukaryota"/>
</dbReference>
<dbReference type="STRING" id="39947.B7EBF1"/>
<evidence type="ECO:0000313" key="4">
    <source>
        <dbReference type="EMBL" id="BAT13988.1"/>
    </source>
</evidence>
<dbReference type="InParanoid" id="B7EBF1"/>
<dbReference type="HOGENOM" id="CLU_139995_0_0_1"/>
<reference evidence="4 5" key="7">
    <citation type="journal article" date="2013" name="Rice">
        <title>Improvement of the Oryza sativa Nipponbare reference genome using next generation sequence and optical map data.</title>
        <authorList>
            <person name="Kawahara Y."/>
            <person name="de la Bastide M."/>
            <person name="Hamilton J.P."/>
            <person name="Kanamori H."/>
            <person name="McCombie W.R."/>
            <person name="Ouyang S."/>
            <person name="Schwartz D.C."/>
            <person name="Tanaka T."/>
            <person name="Wu J."/>
            <person name="Zhou S."/>
            <person name="Childs K.L."/>
            <person name="Davidson R.M."/>
            <person name="Lin H."/>
            <person name="Quesada-Ocampo L."/>
            <person name="Vaillancourt B."/>
            <person name="Sakai H."/>
            <person name="Lee S.S."/>
            <person name="Kim J."/>
            <person name="Numa H."/>
            <person name="Itoh T."/>
            <person name="Buell C.R."/>
            <person name="Matsumoto T."/>
        </authorList>
    </citation>
    <scope>NUCLEOTIDE SEQUENCE [LARGE SCALE GENOMIC DNA]</scope>
    <source>
        <strain evidence="5">cv. Nipponbare</strain>
    </source>
</reference>
<proteinExistence type="evidence at transcript level"/>
<reference evidence="2" key="4">
    <citation type="submission" date="2005-04" db="EMBL/GenBank/DDBJ databases">
        <authorList>
            <person name="Buell C.R."/>
            <person name="Wing R.A."/>
            <person name="McCombie W.A."/>
            <person name="Ouyang S."/>
        </authorList>
    </citation>
    <scope>NUCLEOTIDE SEQUENCE</scope>
</reference>
<dbReference type="EMBL" id="DP000010">
    <property type="protein sequence ID" value="ABG22480.1"/>
    <property type="molecule type" value="Genomic_DNA"/>
</dbReference>
<sequence>MEIDTLEYSQVKCYICIFCALADSIYNVKKYQQHGTHMVFVIVDDADAMDQVLQVNGGHNHNAFPFDLNFDADEEDLQMHPDMQEYGVYAGDVEVVFEQEELDDSDQEDEQQNKNLTKIQRQQIYAALAGKTNNGTLRKNATTEVAAMFNVKRARVQAIW</sequence>
<dbReference type="InterPro" id="IPR056671">
    <property type="entry name" value="DUF7769"/>
</dbReference>
<dbReference type="AlphaFoldDB" id="B7EBF1"/>
<evidence type="ECO:0000313" key="5">
    <source>
        <dbReference type="Proteomes" id="UP000059680"/>
    </source>
</evidence>
<organism evidence="3">
    <name type="scientific">Oryza sativa subsp. japonica</name>
    <name type="common">Rice</name>
    <dbReference type="NCBI Taxonomy" id="39947"/>
    <lineage>
        <taxon>Eukaryota</taxon>
        <taxon>Viridiplantae</taxon>
        <taxon>Streptophyta</taxon>
        <taxon>Embryophyta</taxon>
        <taxon>Tracheophyta</taxon>
        <taxon>Spermatophyta</taxon>
        <taxon>Magnoliopsida</taxon>
        <taxon>Liliopsida</taxon>
        <taxon>Poales</taxon>
        <taxon>Poaceae</taxon>
        <taxon>BOP clade</taxon>
        <taxon>Oryzoideae</taxon>
        <taxon>Oryzeae</taxon>
        <taxon>Oryzinae</taxon>
        <taxon>Oryza</taxon>
        <taxon>Oryza sativa</taxon>
    </lineage>
</organism>
<gene>
    <name evidence="2" type="ordered locus">LOC_Os11g28184</name>
    <name evidence="4" type="ordered locus">Os11g0471300</name>
    <name evidence="4" type="ORF">OSNPB_110471300</name>
</gene>
<reference evidence="5" key="3">
    <citation type="journal article" date="2005" name="Nature">
        <title>The map-based sequence of the rice genome.</title>
        <authorList>
            <consortium name="International rice genome sequencing project (IRGSP)"/>
            <person name="Matsumoto T."/>
            <person name="Wu J."/>
            <person name="Kanamori H."/>
            <person name="Katayose Y."/>
            <person name="Fujisawa M."/>
            <person name="Namiki N."/>
            <person name="Mizuno H."/>
            <person name="Yamamoto K."/>
            <person name="Antonio B.A."/>
            <person name="Baba T."/>
            <person name="Sakata K."/>
            <person name="Nagamura Y."/>
            <person name="Aoki H."/>
            <person name="Arikawa K."/>
            <person name="Arita K."/>
            <person name="Bito T."/>
            <person name="Chiden Y."/>
            <person name="Fujitsuka N."/>
            <person name="Fukunaka R."/>
            <person name="Hamada M."/>
            <person name="Harada C."/>
            <person name="Hayashi A."/>
            <person name="Hijishita S."/>
            <person name="Honda M."/>
            <person name="Hosokawa S."/>
            <person name="Ichikawa Y."/>
            <person name="Idonuma A."/>
            <person name="Iijima M."/>
            <person name="Ikeda M."/>
            <person name="Ikeno M."/>
            <person name="Ito K."/>
            <person name="Ito S."/>
            <person name="Ito T."/>
            <person name="Ito Y."/>
            <person name="Ito Y."/>
            <person name="Iwabuchi A."/>
            <person name="Kamiya K."/>
            <person name="Karasawa W."/>
            <person name="Kurita K."/>
            <person name="Katagiri S."/>
            <person name="Kikuta A."/>
            <person name="Kobayashi H."/>
            <person name="Kobayashi N."/>
            <person name="Machita K."/>
            <person name="Maehara T."/>
            <person name="Masukawa M."/>
            <person name="Mizubayashi T."/>
            <person name="Mukai Y."/>
            <person name="Nagasaki H."/>
            <person name="Nagata Y."/>
            <person name="Naito S."/>
            <person name="Nakashima M."/>
            <person name="Nakama Y."/>
            <person name="Nakamichi Y."/>
            <person name="Nakamura M."/>
            <person name="Meguro A."/>
            <person name="Negishi M."/>
            <person name="Ohta I."/>
            <person name="Ohta T."/>
            <person name="Okamoto M."/>
            <person name="Ono N."/>
            <person name="Saji S."/>
            <person name="Sakaguchi M."/>
            <person name="Sakai K."/>
            <person name="Shibata M."/>
            <person name="Shimokawa T."/>
            <person name="Song J."/>
            <person name="Takazaki Y."/>
            <person name="Terasawa K."/>
            <person name="Tsugane M."/>
            <person name="Tsuji K."/>
            <person name="Ueda S."/>
            <person name="Waki K."/>
            <person name="Yamagata H."/>
            <person name="Yamamoto M."/>
            <person name="Yamamoto S."/>
            <person name="Yamane H."/>
            <person name="Yoshiki S."/>
            <person name="Yoshihara R."/>
            <person name="Yukawa K."/>
            <person name="Zhong H."/>
            <person name="Yano M."/>
            <person name="Yuan Q."/>
            <person name="Ouyang S."/>
            <person name="Liu J."/>
            <person name="Jones K.M."/>
            <person name="Gansberger K."/>
            <person name="Moffat K."/>
            <person name="Hill J."/>
            <person name="Bera J."/>
            <person name="Fadrosh D."/>
            <person name="Jin S."/>
            <person name="Johri S."/>
            <person name="Kim M."/>
            <person name="Overton L."/>
            <person name="Reardon M."/>
            <person name="Tsitrin T."/>
            <person name="Vuong H."/>
            <person name="Weaver B."/>
            <person name="Ciecko A."/>
            <person name="Tallon L."/>
            <person name="Jackson J."/>
            <person name="Pai G."/>
            <person name="Aken S.V."/>
            <person name="Utterback T."/>
            <person name="Reidmuller S."/>
            <person name="Feldblyum T."/>
            <person name="Hsiao J."/>
            <person name="Zismann V."/>
            <person name="Iobst S."/>
            <person name="de Vazeille A.R."/>
            <person name="Buell C.R."/>
            <person name="Ying K."/>
            <person name="Li Y."/>
            <person name="Lu T."/>
            <person name="Huang Y."/>
            <person name="Zhao Q."/>
            <person name="Feng Q."/>
            <person name="Zhang L."/>
            <person name="Zhu J."/>
            <person name="Weng Q."/>
            <person name="Mu J."/>
            <person name="Lu Y."/>
            <person name="Fan D."/>
            <person name="Liu Y."/>
            <person name="Guan J."/>
            <person name="Zhang Y."/>
            <person name="Yu S."/>
            <person name="Liu X."/>
            <person name="Zhang Y."/>
            <person name="Hong G."/>
            <person name="Han B."/>
            <person name="Choisne N."/>
            <person name="Demange N."/>
            <person name="Orjeda G."/>
            <person name="Samain S."/>
            <person name="Cattolico L."/>
            <person name="Pelletier E."/>
            <person name="Couloux A."/>
            <person name="Segurens B."/>
            <person name="Wincker P."/>
            <person name="D'Hont A."/>
            <person name="Scarpelli C."/>
            <person name="Weissenbach J."/>
            <person name="Salanoubat M."/>
            <person name="Quetier F."/>
            <person name="Yu Y."/>
            <person name="Kim H.R."/>
            <person name="Rambo T."/>
            <person name="Currie J."/>
            <person name="Collura K."/>
            <person name="Luo M."/>
            <person name="Yang T."/>
            <person name="Ammiraju J.S.S."/>
            <person name="Engler F."/>
            <person name="Soderlund C."/>
            <person name="Wing R.A."/>
            <person name="Palmer L.E."/>
            <person name="de la Bastide M."/>
            <person name="Spiegel L."/>
            <person name="Nascimento L."/>
            <person name="Zutavern T."/>
            <person name="O'Shaughnessy A."/>
            <person name="Dike S."/>
            <person name="Dedhia N."/>
            <person name="Preston R."/>
            <person name="Balija V."/>
            <person name="McCombie W.R."/>
            <person name="Chow T."/>
            <person name="Chen H."/>
            <person name="Chung M."/>
            <person name="Chen C."/>
            <person name="Shaw J."/>
            <person name="Wu H."/>
            <person name="Hsiao K."/>
            <person name="Chao Y."/>
            <person name="Chu M."/>
            <person name="Cheng C."/>
            <person name="Hour A."/>
            <person name="Lee P."/>
            <person name="Lin S."/>
            <person name="Lin Y."/>
            <person name="Liou J."/>
            <person name="Liu S."/>
            <person name="Hsing Y."/>
            <person name="Raghuvanshi S."/>
            <person name="Mohanty A."/>
            <person name="Bharti A.K."/>
            <person name="Gaur A."/>
            <person name="Gupta V."/>
            <person name="Kumar D."/>
            <person name="Ravi V."/>
            <person name="Vij S."/>
            <person name="Kapur A."/>
            <person name="Khurana P."/>
            <person name="Khurana P."/>
            <person name="Khurana J.P."/>
            <person name="Tyagi A.K."/>
            <person name="Gaikwad K."/>
            <person name="Singh A."/>
            <person name="Dalal V."/>
            <person name="Srivastava S."/>
            <person name="Dixit A."/>
            <person name="Pal A.K."/>
            <person name="Ghazi I.A."/>
            <person name="Yadav M."/>
            <person name="Pandit A."/>
            <person name="Bhargava A."/>
            <person name="Sureshbabu K."/>
            <person name="Batra K."/>
            <person name="Sharma T.R."/>
            <person name="Mohapatra T."/>
            <person name="Singh N.K."/>
            <person name="Messing J."/>
            <person name="Nelson A.B."/>
            <person name="Fuks G."/>
            <person name="Kavchok S."/>
            <person name="Keizer G."/>
            <person name="Linton E."/>
            <person name="Llaca V."/>
            <person name="Song R."/>
            <person name="Tanyolac B."/>
            <person name="Young S."/>
            <person name="Ho-Il K."/>
            <person name="Hahn J.H."/>
            <person name="Sangsakoo G."/>
            <person name="Vanavichit A."/>
            <person name="de Mattos Luiz.A.T."/>
            <person name="Zimmer P.D."/>
            <person name="Malone G."/>
            <person name="Dellagostin O."/>
            <person name="de Oliveira A.C."/>
            <person name="Bevan M."/>
            <person name="Bancroft I."/>
            <person name="Minx P."/>
            <person name="Cordum H."/>
            <person name="Wilson R."/>
            <person name="Cheng Z."/>
            <person name="Jin W."/>
            <person name="Jiang J."/>
            <person name="Leong S.A."/>
            <person name="Iwama H."/>
            <person name="Gojobori T."/>
            <person name="Itoh T."/>
            <person name="Niimura Y."/>
            <person name="Fujii Y."/>
            <person name="Habara T."/>
            <person name="Sakai H."/>
            <person name="Sato Y."/>
            <person name="Wilson G."/>
            <person name="Kumar K."/>
            <person name="McCouch S."/>
            <person name="Juretic N."/>
            <person name="Hoen D."/>
            <person name="Wright S."/>
            <person name="Bruskiewich R."/>
            <person name="Bureau T."/>
            <person name="Miyao A."/>
            <person name="Hirochika H."/>
            <person name="Nishikawa T."/>
            <person name="Kadowaki K."/>
            <person name="Sugiura M."/>
            <person name="Burr B."/>
            <person name="Sasaki T."/>
        </authorList>
    </citation>
    <scope>NUCLEOTIDE SEQUENCE [LARGE SCALE GENOMIC DNA]</scope>
    <source>
        <strain evidence="5">cv. Nipponbare</strain>
    </source>
</reference>
<name>B7EBF1_ORYSJ</name>
<dbReference type="PANTHER" id="PTHR33889:SF1">
    <property type="entry name" value="OS03G0834800 PROTEIN"/>
    <property type="match status" value="1"/>
</dbReference>
<dbReference type="PANTHER" id="PTHR33889">
    <property type="entry name" value="OS04G0681850 PROTEIN"/>
    <property type="match status" value="1"/>
</dbReference>
<reference evidence="2" key="5">
    <citation type="submission" date="2006-01" db="EMBL/GenBank/DDBJ databases">
        <authorList>
            <person name="Buell R."/>
        </authorList>
    </citation>
    <scope>NUCLEOTIDE SEQUENCE</scope>
</reference>
<dbReference type="Gramene" id="Os11t0471300-01">
    <property type="protein sequence ID" value="Os11t0471300-01"/>
    <property type="gene ID" value="Os11g0471300"/>
</dbReference>
<dbReference type="PaxDb" id="39947-B7EBF1"/>
<accession>B7EBF1</accession>
<evidence type="ECO:0000259" key="1">
    <source>
        <dbReference type="Pfam" id="PF24964"/>
    </source>
</evidence>
<feature type="domain" description="DUF7769" evidence="1">
    <location>
        <begin position="116"/>
        <end position="160"/>
    </location>
</feature>
<reference evidence="4" key="8">
    <citation type="submission" date="2015-10" db="EMBL/GenBank/DDBJ databases">
        <authorList>
            <person name="Sakai H."/>
            <person name="Kawahara Y."/>
            <person name="Matsumoto T."/>
            <person name="Buell C.R."/>
            <person name="Itoh T."/>
        </authorList>
    </citation>
    <scope>NUCLEOTIDE SEQUENCE</scope>
</reference>
<reference evidence="2" key="2">
    <citation type="journal article" date="2005" name="BMC Biol.">
        <title>The sequence of rice chromosomes 11 and 12, rich in disease resistance genes and recent gene duplications.</title>
        <authorList>
            <consortium name="The rice chromosomes 11 and 12 sequencing consortia"/>
        </authorList>
    </citation>
    <scope>NUCLEOTIDE SEQUENCE [LARGE SCALE GENOMIC DNA]</scope>
</reference>
<protein>
    <submittedName>
        <fullName evidence="2">Expressed protein</fullName>
    </submittedName>
    <submittedName>
        <fullName evidence="4">Os11g0471300 protein</fullName>
    </submittedName>
    <submittedName>
        <fullName evidence="3">cDNA clone:J013038N23, full insert sequence</fullName>
    </submittedName>
</protein>
<dbReference type="Pfam" id="PF24964">
    <property type="entry name" value="DUF7769"/>
    <property type="match status" value="1"/>
</dbReference>
<keyword evidence="5" id="KW-1185">Reference proteome</keyword>